<dbReference type="Gene3D" id="3.40.50.2000">
    <property type="entry name" value="Glycogen Phosphorylase B"/>
    <property type="match status" value="2"/>
</dbReference>
<dbReference type="Proteomes" id="UP000053937">
    <property type="component" value="Unassembled WGS sequence"/>
</dbReference>
<dbReference type="OrthoDB" id="9811239at2"/>
<organism evidence="5 6">
    <name type="scientific">Chlorobium limicola</name>
    <dbReference type="NCBI Taxonomy" id="1092"/>
    <lineage>
        <taxon>Bacteria</taxon>
        <taxon>Pseudomonadati</taxon>
        <taxon>Chlorobiota</taxon>
        <taxon>Chlorobiia</taxon>
        <taxon>Chlorobiales</taxon>
        <taxon>Chlorobiaceae</taxon>
        <taxon>Chlorobium/Pelodictyon group</taxon>
        <taxon>Chlorobium</taxon>
    </lineage>
</organism>
<dbReference type="Pfam" id="PF00534">
    <property type="entry name" value="Glycos_transf_1"/>
    <property type="match status" value="1"/>
</dbReference>
<keyword evidence="1" id="KW-0328">Glycosyltransferase</keyword>
<dbReference type="PANTHER" id="PTHR12526:SF510">
    <property type="entry name" value="D-INOSITOL 3-PHOSPHATE GLYCOSYLTRANSFERASE"/>
    <property type="match status" value="1"/>
</dbReference>
<comment type="caution">
    <text evidence="5">The sequence shown here is derived from an EMBL/GenBank/DDBJ whole genome shotgun (WGS) entry which is preliminary data.</text>
</comment>
<accession>A0A117MPJ2</accession>
<dbReference type="GO" id="GO:0016757">
    <property type="term" value="F:glycosyltransferase activity"/>
    <property type="evidence" value="ECO:0007669"/>
    <property type="project" value="UniProtKB-KW"/>
</dbReference>
<name>A0A117MPJ2_CHLLI</name>
<evidence type="ECO:0000256" key="2">
    <source>
        <dbReference type="ARBA" id="ARBA00022679"/>
    </source>
</evidence>
<reference evidence="5 6" key="1">
    <citation type="submission" date="2015-10" db="EMBL/GenBank/DDBJ databases">
        <title>Draft Genome Sequence of Chlorobium limicola strain Frasassi Growing under Artificial Lighting in the Frasassi Cave System.</title>
        <authorList>
            <person name="Mansor M."/>
            <person name="Macalady J."/>
        </authorList>
    </citation>
    <scope>NUCLEOTIDE SEQUENCE [LARGE SCALE GENOMIC DNA]</scope>
    <source>
        <strain evidence="5 6">Frasassi</strain>
    </source>
</reference>
<evidence type="ECO:0000259" key="4">
    <source>
        <dbReference type="Pfam" id="PF13439"/>
    </source>
</evidence>
<proteinExistence type="predicted"/>
<evidence type="ECO:0000259" key="3">
    <source>
        <dbReference type="Pfam" id="PF00534"/>
    </source>
</evidence>
<keyword evidence="2 5" id="KW-0808">Transferase</keyword>
<feature type="domain" description="Glycosyl transferase family 1" evidence="3">
    <location>
        <begin position="179"/>
        <end position="341"/>
    </location>
</feature>
<dbReference type="SUPFAM" id="SSF53756">
    <property type="entry name" value="UDP-Glycosyltransferase/glycogen phosphorylase"/>
    <property type="match status" value="1"/>
</dbReference>
<evidence type="ECO:0000313" key="6">
    <source>
        <dbReference type="Proteomes" id="UP000053937"/>
    </source>
</evidence>
<feature type="domain" description="Glycosyltransferase subfamily 4-like N-terminal" evidence="4">
    <location>
        <begin position="14"/>
        <end position="165"/>
    </location>
</feature>
<dbReference type="InterPro" id="IPR001296">
    <property type="entry name" value="Glyco_trans_1"/>
</dbReference>
<dbReference type="AlphaFoldDB" id="A0A117MPJ2"/>
<dbReference type="InterPro" id="IPR028098">
    <property type="entry name" value="Glyco_trans_4-like_N"/>
</dbReference>
<gene>
    <name evidence="5" type="ORF">ASB62_05535</name>
</gene>
<evidence type="ECO:0000256" key="1">
    <source>
        <dbReference type="ARBA" id="ARBA00022676"/>
    </source>
</evidence>
<dbReference type="CDD" id="cd03811">
    <property type="entry name" value="GT4_GT28_WabH-like"/>
    <property type="match status" value="1"/>
</dbReference>
<protein>
    <submittedName>
        <fullName evidence="5">Glycosyl transferase family 1</fullName>
    </submittedName>
</protein>
<dbReference type="EMBL" id="LMBR01000132">
    <property type="protein sequence ID" value="KUL28704.1"/>
    <property type="molecule type" value="Genomic_DNA"/>
</dbReference>
<evidence type="ECO:0000313" key="5">
    <source>
        <dbReference type="EMBL" id="KUL28704.1"/>
    </source>
</evidence>
<dbReference type="Pfam" id="PF13439">
    <property type="entry name" value="Glyco_transf_4"/>
    <property type="match status" value="1"/>
</dbReference>
<keyword evidence="6" id="KW-1185">Reference proteome</keyword>
<dbReference type="PANTHER" id="PTHR12526">
    <property type="entry name" value="GLYCOSYLTRANSFERASE"/>
    <property type="match status" value="1"/>
</dbReference>
<sequence length="370" mass="40974">MNILFINSIGRNKFGGGEKWMVNAARGLGARNHNVVIASKKDSRTIEYARSKGVSTKAFEIRGDLSPLTTLRIAHYLKKHNIDILICNLNKDVRVAGLAARLAKTPVVLARHGMLLCSRKWKHKVTLTNLTDGIITNSRTISDTYSQYGWFPADFVKVIYNGLDIPEKVEPYNFATRFPGKKIIYSAGRLSEQKGFNYLIDAAALLKEERSDLLFAISGDGKLEDELNNLIRQKGLEGTVSLLGFSSDIYPMLKGCDLFLLASLFEGMPNVVMEAMAMKKPVIATDVNGARELMGATESSTTCNTGLIIPSKDPQAIANAIRSVIDSPKTLATLGNAGYERVKYEFTTDAMVDNLERYFLHKLEEKKKQG</sequence>
<dbReference type="RefSeq" id="WP_059138971.1">
    <property type="nucleotide sequence ID" value="NZ_LMBR01000132.1"/>
</dbReference>